<dbReference type="Proteomes" id="UP000274922">
    <property type="component" value="Unassembled WGS sequence"/>
</dbReference>
<reference evidence="2" key="2">
    <citation type="submission" date="2018-04" db="EMBL/GenBank/DDBJ databases">
        <title>Leveraging single-cell genomics to expand the Fungal Tree of Life.</title>
        <authorList>
            <consortium name="DOE Joint Genome Institute"/>
            <person name="Ahrendt S.R."/>
            <person name="Quandt C.A."/>
            <person name="Ciobanu D."/>
            <person name="Clum A."/>
            <person name="Salamov A."/>
            <person name="Andreopoulos B."/>
            <person name="Cheng J.-F."/>
            <person name="Woyke T."/>
            <person name="Pelin A."/>
            <person name="Henrissat B."/>
            <person name="Benny G.L."/>
            <person name="Smith M.E."/>
            <person name="James T.Y."/>
            <person name="Grigoriev I.V."/>
        </authorList>
    </citation>
    <scope>NUCLEOTIDE SEQUENCE</scope>
    <source>
        <strain evidence="2">ATCC 52028</strain>
    </source>
</reference>
<dbReference type="OrthoDB" id="3050608at2759"/>
<accession>A0A4P9WSH1</accession>
<feature type="non-terminal residue" evidence="1">
    <location>
        <position position="1"/>
    </location>
</feature>
<dbReference type="AlphaFoldDB" id="A0A4P9WSH1"/>
<feature type="non-terminal residue" evidence="1">
    <location>
        <position position="58"/>
    </location>
</feature>
<dbReference type="EMBL" id="ML014176">
    <property type="protein sequence ID" value="RKP01341.1"/>
    <property type="molecule type" value="Genomic_DNA"/>
</dbReference>
<evidence type="ECO:0000313" key="1">
    <source>
        <dbReference type="EMBL" id="RKO96169.1"/>
    </source>
</evidence>
<keyword evidence="4" id="KW-1185">Reference proteome</keyword>
<sequence length="58" mass="6718">GASTREKDDALDRAIDFFQEYVLREGPQTNESTAEKIKDRMIAQTIKSQYKSIFGKEY</sequence>
<organism evidence="1 3">
    <name type="scientific">Caulochytrium protostelioides</name>
    <dbReference type="NCBI Taxonomy" id="1555241"/>
    <lineage>
        <taxon>Eukaryota</taxon>
        <taxon>Fungi</taxon>
        <taxon>Fungi incertae sedis</taxon>
        <taxon>Chytridiomycota</taxon>
        <taxon>Chytridiomycota incertae sedis</taxon>
        <taxon>Chytridiomycetes</taxon>
        <taxon>Caulochytriales</taxon>
        <taxon>Caulochytriaceae</taxon>
        <taxon>Caulochytrium</taxon>
    </lineage>
</organism>
<name>A0A4P9WSH1_9FUNG</name>
<gene>
    <name evidence="1" type="ORF">CAUPRSCDRAFT_326</name>
    <name evidence="2" type="ORF">CXG81DRAFT_3125</name>
</gene>
<evidence type="ECO:0000313" key="3">
    <source>
        <dbReference type="Proteomes" id="UP000268535"/>
    </source>
</evidence>
<reference evidence="3 4" key="1">
    <citation type="journal article" date="2018" name="Nat. Microbiol.">
        <title>Leveraging single-cell genomics to expand the fungal tree of life.</title>
        <authorList>
            <person name="Ahrendt S.R."/>
            <person name="Quandt C.A."/>
            <person name="Ciobanu D."/>
            <person name="Clum A."/>
            <person name="Salamov A."/>
            <person name="Andreopoulos B."/>
            <person name="Cheng J.F."/>
            <person name="Woyke T."/>
            <person name="Pelin A."/>
            <person name="Henrissat B."/>
            <person name="Reynolds N.K."/>
            <person name="Benny G.L."/>
            <person name="Smith M.E."/>
            <person name="James T.Y."/>
            <person name="Grigoriev I.V."/>
        </authorList>
    </citation>
    <scope>NUCLEOTIDE SEQUENCE [LARGE SCALE GENOMIC DNA]</scope>
    <source>
        <strain evidence="3 4">ATCC 52028</strain>
    </source>
</reference>
<protein>
    <submittedName>
        <fullName evidence="1">Uncharacterized protein</fullName>
    </submittedName>
</protein>
<dbReference type="PANTHER" id="PTHR40462">
    <property type="entry name" value="CHROMOSOME 1, WHOLE GENOME SHOTGUN SEQUENCE"/>
    <property type="match status" value="1"/>
</dbReference>
<reference evidence="1" key="3">
    <citation type="submission" date="2018-08" db="EMBL/GenBank/DDBJ databases">
        <title>Leveraging single-cell genomics to expand the Fungal Tree of Life.</title>
        <authorList>
            <consortium name="DOE Joint Genome Institute"/>
            <person name="Ahrendt S.R."/>
            <person name="Quandt C.A."/>
            <person name="Ciobanu D."/>
            <person name="Clum A."/>
            <person name="Salamov A."/>
            <person name="Andreopoulos B."/>
            <person name="Cheng J.-F."/>
            <person name="Woyke T."/>
            <person name="Pelin A."/>
            <person name="Henrissat B."/>
            <person name="Reynolds N."/>
            <person name="Benny G.L."/>
            <person name="Smith M.E."/>
            <person name="James T.Y."/>
            <person name="Grigoriev I.V."/>
        </authorList>
    </citation>
    <scope>NUCLEOTIDE SEQUENCE</scope>
    <source>
        <strain evidence="1">ATCC 52028</strain>
    </source>
</reference>
<dbReference type="EMBL" id="ML010273">
    <property type="protein sequence ID" value="RKO96169.1"/>
    <property type="molecule type" value="Genomic_DNA"/>
</dbReference>
<evidence type="ECO:0000313" key="4">
    <source>
        <dbReference type="Proteomes" id="UP000274922"/>
    </source>
</evidence>
<dbReference type="Proteomes" id="UP000268535">
    <property type="component" value="Unassembled WGS sequence"/>
</dbReference>
<proteinExistence type="predicted"/>
<evidence type="ECO:0000313" key="2">
    <source>
        <dbReference type="EMBL" id="RKP01341.1"/>
    </source>
</evidence>
<dbReference type="PANTHER" id="PTHR40462:SF1">
    <property type="entry name" value="EXPRESSED PROTEIN"/>
    <property type="match status" value="1"/>
</dbReference>